<keyword evidence="16" id="KW-1185">Reference proteome</keyword>
<dbReference type="SMART" id="SM00112">
    <property type="entry name" value="CA"/>
    <property type="match status" value="4"/>
</dbReference>
<dbReference type="InterPro" id="IPR027397">
    <property type="entry name" value="Catenin-bd_sf"/>
</dbReference>
<accession>A0ABN7SVG3</accession>
<dbReference type="Gene3D" id="2.60.40.60">
    <property type="entry name" value="Cadherins"/>
    <property type="match status" value="5"/>
</dbReference>
<evidence type="ECO:0000256" key="1">
    <source>
        <dbReference type="ARBA" id="ARBA00004251"/>
    </source>
</evidence>
<dbReference type="PRINTS" id="PR00205">
    <property type="entry name" value="CADHERIN"/>
</dbReference>
<feature type="domain" description="Cadherin" evidence="14">
    <location>
        <begin position="127"/>
        <end position="251"/>
    </location>
</feature>
<evidence type="ECO:0000313" key="15">
    <source>
        <dbReference type="EMBL" id="CAG5106151.1"/>
    </source>
</evidence>
<feature type="domain" description="Cadherin" evidence="14">
    <location>
        <begin position="252"/>
        <end position="368"/>
    </location>
</feature>
<keyword evidence="2 10" id="KW-0812">Transmembrane</keyword>
<evidence type="ECO:0000256" key="10">
    <source>
        <dbReference type="RuleBase" id="RU003318"/>
    </source>
</evidence>
<keyword evidence="5 9" id="KW-0106">Calcium</keyword>
<evidence type="ECO:0000256" key="5">
    <source>
        <dbReference type="ARBA" id="ARBA00022837"/>
    </source>
</evidence>
<feature type="transmembrane region" description="Helical" evidence="12">
    <location>
        <begin position="608"/>
        <end position="628"/>
    </location>
</feature>
<feature type="domain" description="Cadherin" evidence="14">
    <location>
        <begin position="30"/>
        <end position="126"/>
    </location>
</feature>
<reference evidence="15 16" key="1">
    <citation type="submission" date="2021-04" db="EMBL/GenBank/DDBJ databases">
        <authorList>
            <person name="Bliznina A."/>
        </authorList>
    </citation>
    <scope>NUCLEOTIDE SEQUENCE [LARGE SCALE GENOMIC DNA]</scope>
</reference>
<dbReference type="InterPro" id="IPR015919">
    <property type="entry name" value="Cadherin-like_sf"/>
</dbReference>
<sequence>MGWKSIALWLHLANSWTLTTEKISENELYDQDSGEYIKIFSSKGADQYKISGVDSGPFYVESRRDETLCSDNVCGILWLKRGIRLDREEKDSYKVTLTALDRNGNQVEEDTLTIEVLDENDNAPIFTAASSKLQCDESTRTGGSCGKVEAIDADAGNAGEVEYRLLPNQETWKRRGGDLETKSMGIFNINSETGEITLNNPGPSYWDAESYEFVEIEVTAQDAPGKSARNPPVTEKITIYIKDVNDNPPRIVDYEKVIKVGELKPVGSAIGTENFGGKYSFRATDADVDPENNRVTFRLKSESSPFEIVNKDDNTAFLQIAKPGLDFETQKQWNIEVVAENKDAADRGKDANFAITIDVLDENEPPIWDDTNIIFKEGDTNGAKSLRDNPRAKDLDFGGKSPVTYRITKDPLGFFDVDRNSGTLTYVHAAPLDRECESPACNYRNGTYALELEACDDENLCAKKTHYIFIEDINDEGPRIEYNEPVCNILDSGSYVVIKGSTDLKAIDRDDCKKDHCGPFNIKIVGQYSKKFDLYKKDDDTYQLRYIPQKSLPVGETMHIQVSGTDHEGNKQDSVITLNVCRCKSAFDEADCGFDEAIAAGGGVVGPFLAIVMAVIVITSIVVLLIFIKMRRQPEKADALIDDVDDERANIMAYHHEGGGEEDQTDYDPESLVRAKHQKNSLMKTRPVKPSLLGPGIPPEDIGQYINAAKGQADEDPSSPPYDSLLTFDYEGGNSICGDLSEIASNASDYDDDMNLDNWSSPKFRKLADLYAGRENDAYDG</sequence>
<dbReference type="InterPro" id="IPR020894">
    <property type="entry name" value="Cadherin_CS"/>
</dbReference>
<evidence type="ECO:0000256" key="9">
    <source>
        <dbReference type="PROSITE-ProRule" id="PRU00043"/>
    </source>
</evidence>
<dbReference type="SUPFAM" id="SSF49313">
    <property type="entry name" value="Cadherin-like"/>
    <property type="match status" value="4"/>
</dbReference>
<comment type="function">
    <text evidence="11">Cadherins are calcium-dependent cell adhesion proteins.</text>
</comment>
<evidence type="ECO:0000259" key="14">
    <source>
        <dbReference type="PROSITE" id="PS50268"/>
    </source>
</evidence>
<dbReference type="Pfam" id="PF01049">
    <property type="entry name" value="CADH_Y-type_LIR"/>
    <property type="match status" value="1"/>
</dbReference>
<evidence type="ECO:0000256" key="7">
    <source>
        <dbReference type="ARBA" id="ARBA00022989"/>
    </source>
</evidence>
<evidence type="ECO:0000256" key="2">
    <source>
        <dbReference type="ARBA" id="ARBA00022692"/>
    </source>
</evidence>
<evidence type="ECO:0000256" key="13">
    <source>
        <dbReference type="SAM" id="SignalP"/>
    </source>
</evidence>
<comment type="subcellular location">
    <subcellularLocation>
        <location evidence="1 10">Cell membrane</location>
        <topology evidence="1 10">Single-pass type I membrane protein</topology>
    </subcellularLocation>
</comment>
<feature type="chain" id="PRO_5045158866" evidence="13">
    <location>
        <begin position="16"/>
        <end position="781"/>
    </location>
</feature>
<organism evidence="15 16">
    <name type="scientific">Oikopleura dioica</name>
    <name type="common">Tunicate</name>
    <dbReference type="NCBI Taxonomy" id="34765"/>
    <lineage>
        <taxon>Eukaryota</taxon>
        <taxon>Metazoa</taxon>
        <taxon>Chordata</taxon>
        <taxon>Tunicata</taxon>
        <taxon>Appendicularia</taxon>
        <taxon>Copelata</taxon>
        <taxon>Oikopleuridae</taxon>
        <taxon>Oikopleura</taxon>
    </lineage>
</organism>
<dbReference type="PROSITE" id="PS00232">
    <property type="entry name" value="CADHERIN_1"/>
    <property type="match status" value="2"/>
</dbReference>
<dbReference type="InterPro" id="IPR000233">
    <property type="entry name" value="Cadherin_Y-type_LIR"/>
</dbReference>
<evidence type="ECO:0000313" key="16">
    <source>
        <dbReference type="Proteomes" id="UP001158576"/>
    </source>
</evidence>
<keyword evidence="7 12" id="KW-1133">Transmembrane helix</keyword>
<keyword evidence="8 12" id="KW-0472">Membrane</keyword>
<dbReference type="Gene3D" id="4.10.900.10">
    <property type="entry name" value="TCF3-CBD (Catenin binding domain)"/>
    <property type="match status" value="1"/>
</dbReference>
<dbReference type="PROSITE" id="PS50268">
    <property type="entry name" value="CADHERIN_2"/>
    <property type="match status" value="4"/>
</dbReference>
<keyword evidence="3 13" id="KW-0732">Signal</keyword>
<feature type="domain" description="Cadherin" evidence="14">
    <location>
        <begin position="392"/>
        <end position="480"/>
    </location>
</feature>
<evidence type="ECO:0000256" key="8">
    <source>
        <dbReference type="ARBA" id="ARBA00023136"/>
    </source>
</evidence>
<evidence type="ECO:0000256" key="4">
    <source>
        <dbReference type="ARBA" id="ARBA00022737"/>
    </source>
</evidence>
<feature type="signal peptide" evidence="13">
    <location>
        <begin position="1"/>
        <end position="15"/>
    </location>
</feature>
<evidence type="ECO:0000256" key="11">
    <source>
        <dbReference type="RuleBase" id="RU004357"/>
    </source>
</evidence>
<dbReference type="InterPro" id="IPR039808">
    <property type="entry name" value="Cadherin"/>
</dbReference>
<dbReference type="PANTHER" id="PTHR24027">
    <property type="entry name" value="CADHERIN-23"/>
    <property type="match status" value="1"/>
</dbReference>
<evidence type="ECO:0000256" key="3">
    <source>
        <dbReference type="ARBA" id="ARBA00022729"/>
    </source>
</evidence>
<dbReference type="InterPro" id="IPR002126">
    <property type="entry name" value="Cadherin-like_dom"/>
</dbReference>
<evidence type="ECO:0000256" key="12">
    <source>
        <dbReference type="SAM" id="Phobius"/>
    </source>
</evidence>
<dbReference type="CDD" id="cd11304">
    <property type="entry name" value="Cadherin_repeat"/>
    <property type="match status" value="4"/>
</dbReference>
<dbReference type="PANTHER" id="PTHR24027:SF422">
    <property type="entry name" value="CADHERIN DOMAIN-CONTAINING PROTEIN"/>
    <property type="match status" value="1"/>
</dbReference>
<proteinExistence type="predicted"/>
<dbReference type="Proteomes" id="UP001158576">
    <property type="component" value="Chromosome 1"/>
</dbReference>
<evidence type="ECO:0000256" key="6">
    <source>
        <dbReference type="ARBA" id="ARBA00022889"/>
    </source>
</evidence>
<protein>
    <submittedName>
        <fullName evidence="15">Oidioi.mRNA.OKI2018_I69.chr1.g2711.t2.cds</fullName>
    </submittedName>
</protein>
<gene>
    <name evidence="15" type="ORF">OKIOD_LOCUS11476</name>
</gene>
<dbReference type="Pfam" id="PF00028">
    <property type="entry name" value="Cadherin"/>
    <property type="match status" value="2"/>
</dbReference>
<name>A0ABN7SVG3_OIKDI</name>
<keyword evidence="6 10" id="KW-0130">Cell adhesion</keyword>
<dbReference type="EMBL" id="OU015566">
    <property type="protein sequence ID" value="CAG5106151.1"/>
    <property type="molecule type" value="Genomic_DNA"/>
</dbReference>
<keyword evidence="4" id="KW-0677">Repeat</keyword>